<keyword evidence="1" id="KW-0472">Membrane</keyword>
<dbReference type="AlphaFoldDB" id="A0A0K2U0D8"/>
<dbReference type="EMBL" id="HACA01014383">
    <property type="protein sequence ID" value="CDW31744.1"/>
    <property type="molecule type" value="Transcribed_RNA"/>
</dbReference>
<keyword evidence="1" id="KW-1133">Transmembrane helix</keyword>
<organism evidence="2">
    <name type="scientific">Lepeophtheirus salmonis</name>
    <name type="common">Salmon louse</name>
    <name type="synonym">Caligus salmonis</name>
    <dbReference type="NCBI Taxonomy" id="72036"/>
    <lineage>
        <taxon>Eukaryota</taxon>
        <taxon>Metazoa</taxon>
        <taxon>Ecdysozoa</taxon>
        <taxon>Arthropoda</taxon>
        <taxon>Crustacea</taxon>
        <taxon>Multicrustacea</taxon>
        <taxon>Hexanauplia</taxon>
        <taxon>Copepoda</taxon>
        <taxon>Siphonostomatoida</taxon>
        <taxon>Caligidae</taxon>
        <taxon>Lepeophtheirus</taxon>
    </lineage>
</organism>
<sequence>MKCFEKETFAFSSKGLKTPSLNVYCIWFSLRILFFSICFYCVQTGVVLDACLLLHTNKSPFQWNLVLFLCVRWR</sequence>
<evidence type="ECO:0000256" key="1">
    <source>
        <dbReference type="SAM" id="Phobius"/>
    </source>
</evidence>
<keyword evidence="1" id="KW-0812">Transmembrane</keyword>
<evidence type="ECO:0000313" key="2">
    <source>
        <dbReference type="EMBL" id="CDW31744.1"/>
    </source>
</evidence>
<protein>
    <submittedName>
        <fullName evidence="2">Uncharacterized protein</fullName>
    </submittedName>
</protein>
<accession>A0A0K2U0D8</accession>
<proteinExistence type="predicted"/>
<reference evidence="2" key="1">
    <citation type="submission" date="2014-05" db="EMBL/GenBank/DDBJ databases">
        <authorList>
            <person name="Chronopoulou M."/>
        </authorList>
    </citation>
    <scope>NUCLEOTIDE SEQUENCE</scope>
    <source>
        <tissue evidence="2">Whole organism</tissue>
    </source>
</reference>
<feature type="transmembrane region" description="Helical" evidence="1">
    <location>
        <begin position="21"/>
        <end position="42"/>
    </location>
</feature>
<name>A0A0K2U0D8_LEPSM</name>